<accession>A0A644YBM0</accession>
<proteinExistence type="predicted"/>
<reference evidence="1" key="1">
    <citation type="submission" date="2019-08" db="EMBL/GenBank/DDBJ databases">
        <authorList>
            <person name="Kucharzyk K."/>
            <person name="Murdoch R.W."/>
            <person name="Higgins S."/>
            <person name="Loffler F."/>
        </authorList>
    </citation>
    <scope>NUCLEOTIDE SEQUENCE</scope>
</reference>
<sequence length="82" mass="9156">MDKVFVASFNCVKAGMCVVFDLTDVMQYNTMRENGIYFVNNHLPVSGVDFLYGVEVGYVAKGMNSAVRPSCTSQVHRKPEKN</sequence>
<protein>
    <submittedName>
        <fullName evidence="1">Uncharacterized protein</fullName>
    </submittedName>
</protein>
<evidence type="ECO:0000313" key="1">
    <source>
        <dbReference type="EMBL" id="MPM25689.1"/>
    </source>
</evidence>
<gene>
    <name evidence="1" type="ORF">SDC9_72188</name>
</gene>
<comment type="caution">
    <text evidence="1">The sequence shown here is derived from an EMBL/GenBank/DDBJ whole genome shotgun (WGS) entry which is preliminary data.</text>
</comment>
<dbReference type="AlphaFoldDB" id="A0A644YBM0"/>
<organism evidence="1">
    <name type="scientific">bioreactor metagenome</name>
    <dbReference type="NCBI Taxonomy" id="1076179"/>
    <lineage>
        <taxon>unclassified sequences</taxon>
        <taxon>metagenomes</taxon>
        <taxon>ecological metagenomes</taxon>
    </lineage>
</organism>
<dbReference type="EMBL" id="VSSQ01004555">
    <property type="protein sequence ID" value="MPM25689.1"/>
    <property type="molecule type" value="Genomic_DNA"/>
</dbReference>
<name>A0A644YBM0_9ZZZZ</name>